<protein>
    <submittedName>
        <fullName evidence="1">ROK family protein</fullName>
    </submittedName>
</protein>
<dbReference type="AlphaFoldDB" id="A0A934U296"/>
<dbReference type="InterPro" id="IPR043129">
    <property type="entry name" value="ATPase_NBD"/>
</dbReference>
<evidence type="ECO:0000313" key="2">
    <source>
        <dbReference type="Proteomes" id="UP000633365"/>
    </source>
</evidence>
<dbReference type="SUPFAM" id="SSF53067">
    <property type="entry name" value="Actin-like ATPase domain"/>
    <property type="match status" value="1"/>
</dbReference>
<dbReference type="Proteomes" id="UP000633365">
    <property type="component" value="Unassembled WGS sequence"/>
</dbReference>
<accession>A0A934U296</accession>
<organism evidence="1 2">
    <name type="scientific">Ruminococcus difficilis</name>
    <dbReference type="NCBI Taxonomy" id="2763069"/>
    <lineage>
        <taxon>Bacteria</taxon>
        <taxon>Bacillati</taxon>
        <taxon>Bacillota</taxon>
        <taxon>Clostridia</taxon>
        <taxon>Eubacteriales</taxon>
        <taxon>Oscillospiraceae</taxon>
        <taxon>Ruminococcus</taxon>
    </lineage>
</organism>
<reference evidence="1" key="1">
    <citation type="submission" date="2021-01" db="EMBL/GenBank/DDBJ databases">
        <title>Genome public.</title>
        <authorList>
            <person name="Liu C."/>
            <person name="Sun Q."/>
        </authorList>
    </citation>
    <scope>NUCLEOTIDE SEQUENCE</scope>
    <source>
        <strain evidence="1">M6</strain>
    </source>
</reference>
<keyword evidence="2" id="KW-1185">Reference proteome</keyword>
<evidence type="ECO:0000313" key="1">
    <source>
        <dbReference type="EMBL" id="MBK6087477.1"/>
    </source>
</evidence>
<dbReference type="EMBL" id="JAEQMG010000035">
    <property type="protein sequence ID" value="MBK6087477.1"/>
    <property type="molecule type" value="Genomic_DNA"/>
</dbReference>
<comment type="caution">
    <text evidence="1">The sequence shown here is derived from an EMBL/GenBank/DDBJ whole genome shotgun (WGS) entry which is preliminary data.</text>
</comment>
<proteinExistence type="predicted"/>
<sequence>MKNPFICYSDEDKTEYLSPRCSLNRAVLKKLPLYGIEDEIEGMGFNEIFSTPAIVACIRRVSRRYGIDLSEEPDYRLPQILNESLESDDARYRQMAARVVKQFGNRLGLLLLALKKGERENRLARDDWDDACWEYWRSLKTVILTGGLASSMMGRRFKEDIQTIFDSAGEKPYHIMLFDNGTYIGVMGLAQKLMKNDTSCLVLDFGHTGIKRAVIKKSGGEIAEFTAQESLPSLHMKSHFDSEDEKRREAIELHRYIVNTIAASYRAADPAALDDTILISIANYTHNGLLNGERGGYAKLCVIDPDYAAVLEDDLSGELHRDIKVRLVHDSTASALYFADVDRSVCITLGTGFGVGFTDIEIQ</sequence>
<dbReference type="RefSeq" id="WP_201426780.1">
    <property type="nucleotide sequence ID" value="NZ_JAEQMG010000035.1"/>
</dbReference>
<gene>
    <name evidence="1" type="ORF">JKK62_02225</name>
</gene>
<name>A0A934U296_9FIRM</name>